<evidence type="ECO:0000256" key="2">
    <source>
        <dbReference type="ARBA" id="ARBA00004123"/>
    </source>
</evidence>
<feature type="domain" description="C2H2-type" evidence="13">
    <location>
        <begin position="105"/>
        <end position="132"/>
    </location>
</feature>
<dbReference type="FunFam" id="3.30.160.60:FF:000759">
    <property type="entry name" value="zinc finger protein 16"/>
    <property type="match status" value="1"/>
</dbReference>
<feature type="domain" description="C2H2-type" evidence="13">
    <location>
        <begin position="51"/>
        <end position="78"/>
    </location>
</feature>
<feature type="domain" description="C2H2-type" evidence="13">
    <location>
        <begin position="78"/>
        <end position="105"/>
    </location>
</feature>
<keyword evidence="9" id="KW-0804">Transcription</keyword>
<evidence type="ECO:0000256" key="12">
    <source>
        <dbReference type="SAM" id="MobiDB-lite"/>
    </source>
</evidence>
<evidence type="ECO:0000256" key="4">
    <source>
        <dbReference type="ARBA" id="ARBA00022737"/>
    </source>
</evidence>
<proteinExistence type="predicted"/>
<evidence type="ECO:0000313" key="14">
    <source>
        <dbReference type="Ensembl" id="ENSXETP00000113904"/>
    </source>
</evidence>
<dbReference type="GeneTree" id="ENSGT01150000286939"/>
<dbReference type="PANTHER" id="PTHR16515">
    <property type="entry name" value="PR DOMAIN ZINC FINGER PROTEIN"/>
    <property type="match status" value="1"/>
</dbReference>
<evidence type="ECO:0000256" key="7">
    <source>
        <dbReference type="ARBA" id="ARBA00023015"/>
    </source>
</evidence>
<evidence type="ECO:0000256" key="1">
    <source>
        <dbReference type="ARBA" id="ARBA00003767"/>
    </source>
</evidence>
<keyword evidence="5 11" id="KW-0863">Zinc-finger</keyword>
<evidence type="ECO:0000256" key="11">
    <source>
        <dbReference type="PROSITE-ProRule" id="PRU00042"/>
    </source>
</evidence>
<dbReference type="PROSITE" id="PS50157">
    <property type="entry name" value="ZINC_FINGER_C2H2_2"/>
    <property type="match status" value="5"/>
</dbReference>
<evidence type="ECO:0000256" key="5">
    <source>
        <dbReference type="ARBA" id="ARBA00022771"/>
    </source>
</evidence>
<dbReference type="Pfam" id="PF00096">
    <property type="entry name" value="zf-C2H2"/>
    <property type="match status" value="4"/>
</dbReference>
<dbReference type="FunFam" id="3.30.160.60:FF:000478">
    <property type="entry name" value="Zinc finger protein 133"/>
    <property type="match status" value="1"/>
</dbReference>
<dbReference type="AlphaFoldDB" id="A0A803K0V4"/>
<dbReference type="PROSITE" id="PS00028">
    <property type="entry name" value="ZINC_FINGER_C2H2_1"/>
    <property type="match status" value="5"/>
</dbReference>
<dbReference type="PANTHER" id="PTHR16515:SF52">
    <property type="entry name" value="GASTRULA ZINC FINGER PROTEIN XLCGF26.1"/>
    <property type="match status" value="1"/>
</dbReference>
<dbReference type="GO" id="GO:0008270">
    <property type="term" value="F:zinc ion binding"/>
    <property type="evidence" value="ECO:0007669"/>
    <property type="project" value="UniProtKB-KW"/>
</dbReference>
<dbReference type="GO" id="GO:0032502">
    <property type="term" value="P:developmental process"/>
    <property type="evidence" value="ECO:0007669"/>
    <property type="project" value="UniProtKB-ARBA"/>
</dbReference>
<dbReference type="SMART" id="SM00355">
    <property type="entry name" value="ZnF_C2H2"/>
    <property type="match status" value="6"/>
</dbReference>
<evidence type="ECO:0000259" key="13">
    <source>
        <dbReference type="PROSITE" id="PS50157"/>
    </source>
</evidence>
<feature type="region of interest" description="Disordered" evidence="12">
    <location>
        <begin position="199"/>
        <end position="218"/>
    </location>
</feature>
<reference evidence="14" key="1">
    <citation type="journal article" date="2010" name="Science">
        <title>The genome of the Western clawed frog Xenopus tropicalis.</title>
        <authorList>
            <person name="Hellsten U."/>
            <person name="Harland R.M."/>
            <person name="Gilchrist M.J."/>
            <person name="Hendrix D."/>
            <person name="Jurka J."/>
            <person name="Kapitonov V."/>
            <person name="Ovcharenko I."/>
            <person name="Putnam N.H."/>
            <person name="Shu S."/>
            <person name="Taher L."/>
            <person name="Blitz I.L."/>
            <person name="Blumberg B."/>
            <person name="Dichmann D.S."/>
            <person name="Dubchak I."/>
            <person name="Amaya E."/>
            <person name="Detter J.C."/>
            <person name="Fletcher R."/>
            <person name="Gerhard D.S."/>
            <person name="Goodstein D."/>
            <person name="Graves T."/>
            <person name="Grigoriev I.V."/>
            <person name="Grimwood J."/>
            <person name="Kawashima T."/>
            <person name="Lindquist E."/>
            <person name="Lucas S.M."/>
            <person name="Mead P.E."/>
            <person name="Mitros T."/>
            <person name="Ogino H."/>
            <person name="Ohta Y."/>
            <person name="Poliakov A.V."/>
            <person name="Pollet N."/>
            <person name="Robert J."/>
            <person name="Salamov A."/>
            <person name="Sater A.K."/>
            <person name="Schmutz J."/>
            <person name="Terry A."/>
            <person name="Vize P.D."/>
            <person name="Warren W.C."/>
            <person name="Wells D."/>
            <person name="Wills A."/>
            <person name="Wilson R.K."/>
            <person name="Zimmerman L.B."/>
            <person name="Zorn A.M."/>
            <person name="Grainger R."/>
            <person name="Grammer T."/>
            <person name="Khokha M.K."/>
            <person name="Richardson P.M."/>
            <person name="Rokhsar D.S."/>
        </authorList>
    </citation>
    <scope>NUCLEOTIDE SEQUENCE [LARGE SCALE GENOMIC DNA]</scope>
    <source>
        <strain evidence="14">Nigerian</strain>
    </source>
</reference>
<organism evidence="14">
    <name type="scientific">Xenopus tropicalis</name>
    <name type="common">Western clawed frog</name>
    <name type="synonym">Silurana tropicalis</name>
    <dbReference type="NCBI Taxonomy" id="8364"/>
    <lineage>
        <taxon>Eukaryota</taxon>
        <taxon>Metazoa</taxon>
        <taxon>Chordata</taxon>
        <taxon>Craniata</taxon>
        <taxon>Vertebrata</taxon>
        <taxon>Euteleostomi</taxon>
        <taxon>Amphibia</taxon>
        <taxon>Batrachia</taxon>
        <taxon>Anura</taxon>
        <taxon>Pipoidea</taxon>
        <taxon>Pipidae</taxon>
        <taxon>Xenopodinae</taxon>
        <taxon>Xenopus</taxon>
        <taxon>Silurana</taxon>
    </lineage>
</organism>
<evidence type="ECO:0000256" key="3">
    <source>
        <dbReference type="ARBA" id="ARBA00022723"/>
    </source>
</evidence>
<dbReference type="Ensembl" id="ENSXETT00000122065">
    <property type="protein sequence ID" value="ENSXETP00000113904"/>
    <property type="gene ID" value="ENSXETG00000044464"/>
</dbReference>
<comment type="function">
    <text evidence="1">May be involved in transcriptional regulation.</text>
</comment>
<keyword evidence="4" id="KW-0677">Repeat</keyword>
<dbReference type="FunFam" id="3.30.160.60:FF:000202">
    <property type="entry name" value="Zinc finger protein 574"/>
    <property type="match status" value="1"/>
</dbReference>
<dbReference type="GO" id="GO:0005634">
    <property type="term" value="C:nucleus"/>
    <property type="evidence" value="ECO:0007669"/>
    <property type="project" value="UniProtKB-SubCell"/>
</dbReference>
<keyword evidence="6" id="KW-0862">Zinc</keyword>
<dbReference type="InParanoid" id="A0A803K0V4"/>
<dbReference type="GO" id="GO:0003677">
    <property type="term" value="F:DNA binding"/>
    <property type="evidence" value="ECO:0007669"/>
    <property type="project" value="UniProtKB-KW"/>
</dbReference>
<dbReference type="Gene3D" id="3.30.160.60">
    <property type="entry name" value="Classic Zinc Finger"/>
    <property type="match status" value="6"/>
</dbReference>
<feature type="domain" description="C2H2-type" evidence="13">
    <location>
        <begin position="165"/>
        <end position="192"/>
    </location>
</feature>
<reference evidence="14" key="2">
    <citation type="submission" date="2021-03" db="UniProtKB">
        <authorList>
            <consortium name="Ensembl"/>
        </authorList>
    </citation>
    <scope>IDENTIFICATION</scope>
</reference>
<keyword evidence="10" id="KW-0539">Nucleus</keyword>
<evidence type="ECO:0000256" key="6">
    <source>
        <dbReference type="ARBA" id="ARBA00022833"/>
    </source>
</evidence>
<accession>A0A803K0V4</accession>
<evidence type="ECO:0000256" key="9">
    <source>
        <dbReference type="ARBA" id="ARBA00023163"/>
    </source>
</evidence>
<dbReference type="FunFam" id="3.30.160.60:FF:000322">
    <property type="entry name" value="GDNF-inducible zinc finger protein 1"/>
    <property type="match status" value="2"/>
</dbReference>
<dbReference type="InterPro" id="IPR013087">
    <property type="entry name" value="Znf_C2H2_type"/>
</dbReference>
<evidence type="ECO:0000256" key="8">
    <source>
        <dbReference type="ARBA" id="ARBA00023125"/>
    </source>
</evidence>
<name>A0A803K0V4_XENTR</name>
<feature type="domain" description="C2H2-type" evidence="13">
    <location>
        <begin position="24"/>
        <end position="51"/>
    </location>
</feature>
<dbReference type="InterPro" id="IPR036236">
    <property type="entry name" value="Znf_C2H2_sf"/>
</dbReference>
<dbReference type="SUPFAM" id="SSF57667">
    <property type="entry name" value="beta-beta-alpha zinc fingers"/>
    <property type="match status" value="3"/>
</dbReference>
<keyword evidence="8" id="KW-0238">DNA-binding</keyword>
<dbReference type="InterPro" id="IPR050331">
    <property type="entry name" value="Zinc_finger"/>
</dbReference>
<comment type="subcellular location">
    <subcellularLocation>
        <location evidence="2">Nucleus</location>
    </subcellularLocation>
</comment>
<keyword evidence="3" id="KW-0479">Metal-binding</keyword>
<protein>
    <recommendedName>
        <fullName evidence="13">C2H2-type domain-containing protein</fullName>
    </recommendedName>
</protein>
<evidence type="ECO:0000256" key="10">
    <source>
        <dbReference type="ARBA" id="ARBA00023242"/>
    </source>
</evidence>
<keyword evidence="7" id="KW-0805">Transcription regulation</keyword>
<sequence length="324" mass="36085">MAAVTGFPWLRCAVLSEEVGVKPFICTRCGRRFHRHRNLLTHQRIHTGRSFVCSKCGRRFHSHRNLLTHQRIHTGRSFVCSKCGRRFHSHRNLLTHQRIHTGRSFVCSKCGKCFSHRKILIAHKWVHTGRKPFTCTECNKEQINHLLRKAKLNVHLKIHTGEKLCVCPHCRKSYTDKYNLSVHLRVHTAGRLCAPSVGKASANPAPSKATSVGKASGKSGTSKLIFMLTQGRNHLPAPSVGKLSGPDKGRTFTLKYTLKRLSLVPSHLPLSSSSSLTNWITPARGHMSAPSAGRALRGRLHSLSTLVSTRGRNHMCAMSVGNAT</sequence>